<name>A0A0B7MZH3_9FUNG</name>
<dbReference type="AlphaFoldDB" id="A0A0B7MZH3"/>
<keyword evidence="2" id="KW-1185">Reference proteome</keyword>
<dbReference type="Gene3D" id="3.40.50.150">
    <property type="entry name" value="Vaccinia Virus protein VP39"/>
    <property type="match status" value="1"/>
</dbReference>
<evidence type="ECO:0000313" key="2">
    <source>
        <dbReference type="Proteomes" id="UP000054107"/>
    </source>
</evidence>
<dbReference type="CDD" id="cd02440">
    <property type="entry name" value="AdoMet_MTases"/>
    <property type="match status" value="1"/>
</dbReference>
<protein>
    <recommendedName>
        <fullName evidence="3">Methyltransferase-domain-containing protein</fullName>
    </recommendedName>
</protein>
<dbReference type="InterPro" id="IPR019410">
    <property type="entry name" value="Methyltransf_16"/>
</dbReference>
<dbReference type="STRING" id="35722.A0A0B7MZH3"/>
<dbReference type="OrthoDB" id="413520at2759"/>
<reference evidence="1 2" key="1">
    <citation type="submission" date="2014-09" db="EMBL/GenBank/DDBJ databases">
        <authorList>
            <person name="Ellenberger Sabrina"/>
        </authorList>
    </citation>
    <scope>NUCLEOTIDE SEQUENCE [LARGE SCALE GENOMIC DNA]</scope>
    <source>
        <strain evidence="1 2">CBS 412.66</strain>
    </source>
</reference>
<organism evidence="1 2">
    <name type="scientific">Parasitella parasitica</name>
    <dbReference type="NCBI Taxonomy" id="35722"/>
    <lineage>
        <taxon>Eukaryota</taxon>
        <taxon>Fungi</taxon>
        <taxon>Fungi incertae sedis</taxon>
        <taxon>Mucoromycota</taxon>
        <taxon>Mucoromycotina</taxon>
        <taxon>Mucoromycetes</taxon>
        <taxon>Mucorales</taxon>
        <taxon>Mucorineae</taxon>
        <taxon>Mucoraceae</taxon>
        <taxon>Parasitella</taxon>
    </lineage>
</organism>
<dbReference type="Pfam" id="PF10294">
    <property type="entry name" value="Methyltransf_16"/>
    <property type="match status" value="1"/>
</dbReference>
<dbReference type="PANTHER" id="PTHR14614:SF132">
    <property type="entry name" value="PROTEIN-LYSINE METHYLTRANSFERASE C42C1.13"/>
    <property type="match status" value="1"/>
</dbReference>
<evidence type="ECO:0000313" key="1">
    <source>
        <dbReference type="EMBL" id="CEP08324.1"/>
    </source>
</evidence>
<dbReference type="SUPFAM" id="SSF53335">
    <property type="entry name" value="S-adenosyl-L-methionine-dependent methyltransferases"/>
    <property type="match status" value="1"/>
</dbReference>
<dbReference type="InterPro" id="IPR029063">
    <property type="entry name" value="SAM-dependent_MTases_sf"/>
</dbReference>
<sequence>MTTSAPLYYIRFLKPPPKECLVGQHFTIVWTIESDLGDLACWQTVPVSVSLEGCSQFGLRELNADPKSSSKKKAAALAKPYHTLEKVALAREIPLVFDPLRGGGIVTKLVIEQMPGRPVPLNTTVDIQLGIKLLTAAARNAPSHSVWHHAYEFQSMWIIPTWSTSISATVAKQRHGDVKESGNQAERMLMANQTRVRIREDAVQSIARHVWLLNNEYNTLLELGSGTGLVGIYAAELLNPKRVYLTDLPDALEIMQQNVDLMRNAKVEMLVKELSWGSENQDQYNDVDLVLLTDVLYNQGSHDVLLDTLDWLLGNNAHCRALLSYKERNPDEREFFSKVAQRNFKCERVEKYEHLIVGRMNVQRRWAFDNRDYFTCNGIARFNLQHCRFCHLVDVAAFRRIVAV</sequence>
<dbReference type="EMBL" id="LN719426">
    <property type="protein sequence ID" value="CEP08324.1"/>
    <property type="molecule type" value="Genomic_DNA"/>
</dbReference>
<dbReference type="PANTHER" id="PTHR14614">
    <property type="entry name" value="HEPATOCELLULAR CARCINOMA-ASSOCIATED ANTIGEN"/>
    <property type="match status" value="1"/>
</dbReference>
<evidence type="ECO:0008006" key="3">
    <source>
        <dbReference type="Google" id="ProtNLM"/>
    </source>
</evidence>
<proteinExistence type="predicted"/>
<gene>
    <name evidence="1" type="primary">PARPA_01635.1 scaffold 1359</name>
</gene>
<accession>A0A0B7MZH3</accession>
<dbReference type="Proteomes" id="UP000054107">
    <property type="component" value="Unassembled WGS sequence"/>
</dbReference>